<dbReference type="RefSeq" id="WP_083315502.1">
    <property type="nucleotide sequence ID" value="NZ_JAGZZP010000006.1"/>
</dbReference>
<organism evidence="2 3">
    <name type="scientific">Peptoniphilus harei</name>
    <dbReference type="NCBI Taxonomy" id="54005"/>
    <lineage>
        <taxon>Bacteria</taxon>
        <taxon>Bacillati</taxon>
        <taxon>Bacillota</taxon>
        <taxon>Tissierellia</taxon>
        <taxon>Tissierellales</taxon>
        <taxon>Peptoniphilaceae</taxon>
        <taxon>Peptoniphilus</taxon>
    </lineage>
</organism>
<evidence type="ECO:0000313" key="2">
    <source>
        <dbReference type="EMBL" id="MBS6535084.1"/>
    </source>
</evidence>
<reference evidence="2" key="1">
    <citation type="submission" date="2021-02" db="EMBL/GenBank/DDBJ databases">
        <title>Infant gut strain persistence is associated with maternal origin, phylogeny, and functional potential including surface adhesion and iron acquisition.</title>
        <authorList>
            <person name="Lou Y.C."/>
        </authorList>
    </citation>
    <scope>NUCLEOTIDE SEQUENCE</scope>
    <source>
        <strain evidence="2">L3_060_052G1_dasL3_060_052G1_concoct_1</strain>
    </source>
</reference>
<proteinExistence type="predicted"/>
<dbReference type="AlphaFoldDB" id="A0A943SR81"/>
<dbReference type="InterPro" id="IPR017896">
    <property type="entry name" value="4Fe4S_Fe-S-bd"/>
</dbReference>
<name>A0A943SR81_9FIRM</name>
<gene>
    <name evidence="2" type="ORF">KH327_04550</name>
</gene>
<dbReference type="Proteomes" id="UP000748991">
    <property type="component" value="Unassembled WGS sequence"/>
</dbReference>
<dbReference type="EMBL" id="JAGZZP010000006">
    <property type="protein sequence ID" value="MBS6535084.1"/>
    <property type="molecule type" value="Genomic_DNA"/>
</dbReference>
<protein>
    <submittedName>
        <fullName evidence="2">FeoB-associated Cys-rich membrane protein</fullName>
    </submittedName>
</protein>
<feature type="domain" description="4Fe-4S ferredoxin-type" evidence="1">
    <location>
        <begin position="21"/>
        <end position="48"/>
    </location>
</feature>
<dbReference type="PROSITE" id="PS51379">
    <property type="entry name" value="4FE4S_FER_2"/>
    <property type="match status" value="1"/>
</dbReference>
<evidence type="ECO:0000259" key="1">
    <source>
        <dbReference type="PROSITE" id="PS51379"/>
    </source>
</evidence>
<evidence type="ECO:0000313" key="3">
    <source>
        <dbReference type="Proteomes" id="UP000748991"/>
    </source>
</evidence>
<dbReference type="Pfam" id="PF12669">
    <property type="entry name" value="FeoB_associated"/>
    <property type="match status" value="1"/>
</dbReference>
<accession>A0A943SR81</accession>
<comment type="caution">
    <text evidence="2">The sequence shown here is derived from an EMBL/GenBank/DDBJ whole genome shotgun (WGS) entry which is preliminary data.</text>
</comment>
<sequence length="48" mass="5068">MNPINIVIGLVIILALVLAGRRVFSKKDGCGCGCDSCHSACPSHELKK</sequence>